<dbReference type="GO" id="GO:0005948">
    <property type="term" value="C:acetolactate synthase complex"/>
    <property type="evidence" value="ECO:0007669"/>
    <property type="project" value="TreeGrafter"/>
</dbReference>
<dbReference type="SUPFAM" id="SSF52518">
    <property type="entry name" value="Thiamin diphosphate-binding fold (THDP-binding)"/>
    <property type="match status" value="2"/>
</dbReference>
<dbReference type="Pfam" id="PF00205">
    <property type="entry name" value="TPP_enzyme_M"/>
    <property type="match status" value="1"/>
</dbReference>
<reference evidence="7 8" key="1">
    <citation type="submission" date="2020-02" db="EMBL/GenBank/DDBJ databases">
        <title>Genome sequence of strain AETb3-4.</title>
        <authorList>
            <person name="Gao J."/>
            <person name="Zhang X."/>
        </authorList>
    </citation>
    <scope>NUCLEOTIDE SEQUENCE [LARGE SCALE GENOMIC DNA]</scope>
    <source>
        <strain evidence="7 8">AETb3-4</strain>
    </source>
</reference>
<dbReference type="PANTHER" id="PTHR18968">
    <property type="entry name" value="THIAMINE PYROPHOSPHATE ENZYMES"/>
    <property type="match status" value="1"/>
</dbReference>
<dbReference type="PROSITE" id="PS00187">
    <property type="entry name" value="TPP_ENZYMES"/>
    <property type="match status" value="1"/>
</dbReference>
<dbReference type="InterPro" id="IPR012000">
    <property type="entry name" value="Thiamin_PyroP_enz_cen_dom"/>
</dbReference>
<dbReference type="SUPFAM" id="SSF52467">
    <property type="entry name" value="DHS-like NAD/FAD-binding domain"/>
    <property type="match status" value="1"/>
</dbReference>
<feature type="domain" description="Thiamine pyrophosphate enzyme central" evidence="4">
    <location>
        <begin position="188"/>
        <end position="316"/>
    </location>
</feature>
<dbReference type="GO" id="GO:0009099">
    <property type="term" value="P:L-valine biosynthetic process"/>
    <property type="evidence" value="ECO:0007669"/>
    <property type="project" value="TreeGrafter"/>
</dbReference>
<evidence type="ECO:0000259" key="4">
    <source>
        <dbReference type="Pfam" id="PF00205"/>
    </source>
</evidence>
<evidence type="ECO:0000259" key="6">
    <source>
        <dbReference type="Pfam" id="PF02776"/>
    </source>
</evidence>
<evidence type="ECO:0000313" key="7">
    <source>
        <dbReference type="EMBL" id="NVM94066.1"/>
    </source>
</evidence>
<gene>
    <name evidence="7" type="ORF">G6034_03900</name>
</gene>
<dbReference type="GO" id="GO:0003984">
    <property type="term" value="F:acetolactate synthase activity"/>
    <property type="evidence" value="ECO:0007669"/>
    <property type="project" value="TreeGrafter"/>
</dbReference>
<dbReference type="InterPro" id="IPR012001">
    <property type="entry name" value="Thiamin_PyroP_enz_TPP-bd_dom"/>
</dbReference>
<comment type="similarity">
    <text evidence="1 3">Belongs to the TPP enzyme family.</text>
</comment>
<feature type="domain" description="Thiamine pyrophosphate enzyme N-terminal TPP-binding" evidence="6">
    <location>
        <begin position="2"/>
        <end position="98"/>
    </location>
</feature>
<evidence type="ECO:0000256" key="2">
    <source>
        <dbReference type="ARBA" id="ARBA00023052"/>
    </source>
</evidence>
<proteinExistence type="inferred from homology"/>
<dbReference type="InterPro" id="IPR029035">
    <property type="entry name" value="DHS-like_NAD/FAD-binding_dom"/>
</dbReference>
<dbReference type="GO" id="GO:0050660">
    <property type="term" value="F:flavin adenine dinucleotide binding"/>
    <property type="evidence" value="ECO:0007669"/>
    <property type="project" value="TreeGrafter"/>
</dbReference>
<evidence type="ECO:0000256" key="1">
    <source>
        <dbReference type="ARBA" id="ARBA00007812"/>
    </source>
</evidence>
<protein>
    <submittedName>
        <fullName evidence="7">Thiamine pyrophosphate-binding protein</fullName>
    </submittedName>
</protein>
<dbReference type="InterPro" id="IPR029061">
    <property type="entry name" value="THDP-binding"/>
</dbReference>
<evidence type="ECO:0000259" key="5">
    <source>
        <dbReference type="Pfam" id="PF02775"/>
    </source>
</evidence>
<comment type="caution">
    <text evidence="7">The sequence shown here is derived from an EMBL/GenBank/DDBJ whole genome shotgun (WGS) entry which is preliminary data.</text>
</comment>
<sequence length="551" mass="56566">MADVCARHASTVFGLMGNGNAFFTSNITRRGLPYISARHEAGTVAMADAYYRTCGKVAVATVTYGAGFTNALTPLAEAAKARIPLVLVVGGVPTTGARPWDVDQDMVAAGLGVETLTVTRETAAAATERAWALAVRDSRPVVLAIPYDLASAAAGPQQPAAAAASAAAAAAAQPGVRSLPTADAAATRHIARLLSGAERPLVIGGRGAFEAGAGPALRRLGDGLGAFFATSAMARNLFDSPWDLGIAGGFATLPAADLMRRADVVLVAGAGLNTFQTRYGSLFADGATVIQVDIRAEAASPEASEFIHADAAAFAADLLDAMPGLGGRGWRDGCPDVADRTLFAEAPADEFAQDGRLNPRAVAQLLDTVLPAQRTIVQDGGHFIGWAPMYCGVPDPRALAMVGTAFQTIGLGLPSAVGAAAARPDRLTVLVSGDGGALMGLADLDTAVRTISSGVMVVFNDAAYGAELHQYAVRGLDDTAMQIAEVDFAALARAFGAQGTKMRSLADIDRLRDWLDAGARGLFVLDVAVSQTVVADYMRESMAPVLAAQAG</sequence>
<dbReference type="EMBL" id="JAAMFM010000003">
    <property type="protein sequence ID" value="NVM94066.1"/>
    <property type="molecule type" value="Genomic_DNA"/>
</dbReference>
<dbReference type="GO" id="GO:0030976">
    <property type="term" value="F:thiamine pyrophosphate binding"/>
    <property type="evidence" value="ECO:0007669"/>
    <property type="project" value="InterPro"/>
</dbReference>
<dbReference type="Pfam" id="PF02776">
    <property type="entry name" value="TPP_enzyme_N"/>
    <property type="match status" value="1"/>
</dbReference>
<evidence type="ECO:0000256" key="3">
    <source>
        <dbReference type="RuleBase" id="RU362132"/>
    </source>
</evidence>
<dbReference type="Gene3D" id="3.40.50.970">
    <property type="match status" value="2"/>
</dbReference>
<keyword evidence="8" id="KW-1185">Reference proteome</keyword>
<accession>A0A7Y7IFS6</accession>
<dbReference type="InterPro" id="IPR011766">
    <property type="entry name" value="TPP_enzyme_TPP-bd"/>
</dbReference>
<dbReference type="GO" id="GO:0000287">
    <property type="term" value="F:magnesium ion binding"/>
    <property type="evidence" value="ECO:0007669"/>
    <property type="project" value="InterPro"/>
</dbReference>
<organism evidence="7 8">
    <name type="scientific">Arthrobacter wenxiniae</name>
    <dbReference type="NCBI Taxonomy" id="2713570"/>
    <lineage>
        <taxon>Bacteria</taxon>
        <taxon>Bacillati</taxon>
        <taxon>Actinomycetota</taxon>
        <taxon>Actinomycetes</taxon>
        <taxon>Micrococcales</taxon>
        <taxon>Micrococcaceae</taxon>
        <taxon>Arthrobacter</taxon>
    </lineage>
</organism>
<dbReference type="AlphaFoldDB" id="A0A7Y7IFS6"/>
<feature type="domain" description="Thiamine pyrophosphate enzyme TPP-binding" evidence="5">
    <location>
        <begin position="380"/>
        <end position="510"/>
    </location>
</feature>
<dbReference type="Proteomes" id="UP000543556">
    <property type="component" value="Unassembled WGS sequence"/>
</dbReference>
<name>A0A7Y7IFS6_9MICC</name>
<dbReference type="InterPro" id="IPR045229">
    <property type="entry name" value="TPP_enz"/>
</dbReference>
<dbReference type="Pfam" id="PF02775">
    <property type="entry name" value="TPP_enzyme_C"/>
    <property type="match status" value="1"/>
</dbReference>
<evidence type="ECO:0000313" key="8">
    <source>
        <dbReference type="Proteomes" id="UP000543556"/>
    </source>
</evidence>
<dbReference type="InterPro" id="IPR000399">
    <property type="entry name" value="TPP-bd_CS"/>
</dbReference>
<keyword evidence="2 3" id="KW-0786">Thiamine pyrophosphate</keyword>
<dbReference type="GO" id="GO:0009097">
    <property type="term" value="P:isoleucine biosynthetic process"/>
    <property type="evidence" value="ECO:0007669"/>
    <property type="project" value="TreeGrafter"/>
</dbReference>
<dbReference type="CDD" id="cd00568">
    <property type="entry name" value="TPP_enzymes"/>
    <property type="match status" value="1"/>
</dbReference>
<dbReference type="PANTHER" id="PTHR18968:SF167">
    <property type="entry name" value="ACETOLACTATE SYNTHASE LARGE SUBUNIT ILVB2-RELATED"/>
    <property type="match status" value="1"/>
</dbReference>
<dbReference type="CDD" id="cd07035">
    <property type="entry name" value="TPP_PYR_POX_like"/>
    <property type="match status" value="1"/>
</dbReference>
<dbReference type="Gene3D" id="3.40.50.1220">
    <property type="entry name" value="TPP-binding domain"/>
    <property type="match status" value="1"/>
</dbReference>